<dbReference type="EMBL" id="CP081297">
    <property type="protein sequence ID" value="QZD87214.1"/>
    <property type="molecule type" value="Genomic_DNA"/>
</dbReference>
<dbReference type="PRINTS" id="PR00987">
    <property type="entry name" value="TRNASYNTHGLU"/>
</dbReference>
<dbReference type="InterPro" id="IPR000924">
    <property type="entry name" value="Glu/Gln-tRNA-synth"/>
</dbReference>
<evidence type="ECO:0000256" key="5">
    <source>
        <dbReference type="ARBA" id="ARBA00022840"/>
    </source>
</evidence>
<evidence type="ECO:0000256" key="2">
    <source>
        <dbReference type="ARBA" id="ARBA00022723"/>
    </source>
</evidence>
<dbReference type="NCBIfam" id="NF004315">
    <property type="entry name" value="PRK05710.1-4"/>
    <property type="match status" value="1"/>
</dbReference>
<dbReference type="InterPro" id="IPR020058">
    <property type="entry name" value="Glu/Gln-tRNA-synth_Ib_cat-dom"/>
</dbReference>
<dbReference type="Gene3D" id="3.40.50.620">
    <property type="entry name" value="HUPs"/>
    <property type="match status" value="1"/>
</dbReference>
<dbReference type="InterPro" id="IPR014729">
    <property type="entry name" value="Rossmann-like_a/b/a_fold"/>
</dbReference>
<dbReference type="PROSITE" id="PS00178">
    <property type="entry name" value="AA_TRNA_LIGASE_I"/>
    <property type="match status" value="1"/>
</dbReference>
<dbReference type="EC" id="6.1.1.-" evidence="9"/>
<keyword evidence="6 7" id="KW-0030">Aminoacyl-tRNA synthetase</keyword>
<dbReference type="Pfam" id="PF00749">
    <property type="entry name" value="tRNA-synt_1c"/>
    <property type="match status" value="1"/>
</dbReference>
<name>A0ABX8ZGE2_9SPHN</name>
<organism evidence="9 10">
    <name type="scientific">Qipengyuania psychrotolerans</name>
    <dbReference type="NCBI Taxonomy" id="2867238"/>
    <lineage>
        <taxon>Bacteria</taxon>
        <taxon>Pseudomonadati</taxon>
        <taxon>Pseudomonadota</taxon>
        <taxon>Alphaproteobacteria</taxon>
        <taxon>Sphingomonadales</taxon>
        <taxon>Erythrobacteraceae</taxon>
        <taxon>Qipengyuania</taxon>
    </lineage>
</organism>
<evidence type="ECO:0000256" key="7">
    <source>
        <dbReference type="RuleBase" id="RU363037"/>
    </source>
</evidence>
<keyword evidence="4" id="KW-0862">Zinc</keyword>
<feature type="domain" description="Glutamyl/glutaminyl-tRNA synthetase class Ib catalytic" evidence="8">
    <location>
        <begin position="2"/>
        <end position="248"/>
    </location>
</feature>
<keyword evidence="10" id="KW-1185">Reference proteome</keyword>
<keyword evidence="5 7" id="KW-0067">ATP-binding</keyword>
<protein>
    <submittedName>
        <fullName evidence="9">tRNA glutamyl-Q(34) synthetase GluQRS</fullName>
        <ecNumber evidence="9">6.1.1.-</ecNumber>
    </submittedName>
</protein>
<dbReference type="InterPro" id="IPR049940">
    <property type="entry name" value="GluQ/Sye"/>
</dbReference>
<reference evidence="9 10" key="1">
    <citation type="submission" date="2021-08" db="EMBL/GenBank/DDBJ databases">
        <title>Comparative Genomics Analysis of the Genus Qipengyuania Reveals Extensive Genetic Diversity and Metabolic Versatility, Including the Description of Fifteen Novel Species.</title>
        <authorList>
            <person name="Liu Y."/>
        </authorList>
    </citation>
    <scope>NUCLEOTIDE SEQUENCE [LARGE SCALE GENOMIC DNA]</scope>
    <source>
        <strain evidence="9 10">1XM2-8</strain>
    </source>
</reference>
<evidence type="ECO:0000256" key="1">
    <source>
        <dbReference type="ARBA" id="ARBA00022598"/>
    </source>
</evidence>
<comment type="similarity">
    <text evidence="7">Belongs to the class-I aminoacyl-tRNA synthetase family.</text>
</comment>
<accession>A0ABX8ZGE2</accession>
<dbReference type="InterPro" id="IPR001412">
    <property type="entry name" value="aa-tRNA-synth_I_CS"/>
</dbReference>
<dbReference type="SUPFAM" id="SSF52374">
    <property type="entry name" value="Nucleotidylyl transferase"/>
    <property type="match status" value="1"/>
</dbReference>
<gene>
    <name evidence="9" type="primary">gluQRS</name>
    <name evidence="9" type="ORF">K3166_00420</name>
</gene>
<dbReference type="RefSeq" id="WP_221422753.1">
    <property type="nucleotide sequence ID" value="NZ_CP081297.1"/>
</dbReference>
<dbReference type="GO" id="GO:0016874">
    <property type="term" value="F:ligase activity"/>
    <property type="evidence" value="ECO:0007669"/>
    <property type="project" value="UniProtKB-KW"/>
</dbReference>
<evidence type="ECO:0000256" key="6">
    <source>
        <dbReference type="ARBA" id="ARBA00023146"/>
    </source>
</evidence>
<dbReference type="Proteomes" id="UP000824280">
    <property type="component" value="Chromosome"/>
</dbReference>
<dbReference type="PANTHER" id="PTHR43311">
    <property type="entry name" value="GLUTAMATE--TRNA LIGASE"/>
    <property type="match status" value="1"/>
</dbReference>
<keyword evidence="2" id="KW-0479">Metal-binding</keyword>
<proteinExistence type="inferred from homology"/>
<keyword evidence="7" id="KW-0648">Protein biosynthesis</keyword>
<evidence type="ECO:0000313" key="9">
    <source>
        <dbReference type="EMBL" id="QZD87214.1"/>
    </source>
</evidence>
<evidence type="ECO:0000313" key="10">
    <source>
        <dbReference type="Proteomes" id="UP000824280"/>
    </source>
</evidence>
<evidence type="ECO:0000256" key="4">
    <source>
        <dbReference type="ARBA" id="ARBA00022833"/>
    </source>
</evidence>
<sequence>MIVTRFAPSPNGSLHLGHAYSAITAYDLVQERGGRFLLRIEDIDGERSRAELADEFRADLEWLGLEWEELPAQSTRLDRYEEVARSLMSCGLLYPCTCTRADIVAAKPRVGADGTIYPGACKGCAVDPSKPAALRLDVDRAIAEVGEIFWEDELAGMIKADPREFGDVVLVRKDAPASYHLAATLDDAADGITLVTRGQDLFTSTHVHRVLQALLDLPVPEWHHHPLLVDASGQKLAKRRGSPSLADRRKAGEDGRELADALRAEKLPTGITIEST</sequence>
<evidence type="ECO:0000259" key="8">
    <source>
        <dbReference type="Pfam" id="PF00749"/>
    </source>
</evidence>
<evidence type="ECO:0000256" key="3">
    <source>
        <dbReference type="ARBA" id="ARBA00022741"/>
    </source>
</evidence>
<keyword evidence="1 7" id="KW-0436">Ligase</keyword>
<dbReference type="PANTHER" id="PTHR43311:SF1">
    <property type="entry name" value="GLUTAMYL-Q TRNA(ASP) SYNTHETASE"/>
    <property type="match status" value="1"/>
</dbReference>
<keyword evidence="3 7" id="KW-0547">Nucleotide-binding</keyword>